<accession>A0A0B6ZQY8</accession>
<feature type="non-terminal residue" evidence="1">
    <location>
        <position position="60"/>
    </location>
</feature>
<dbReference type="EMBL" id="HACG01024078">
    <property type="protein sequence ID" value="CEK70943.1"/>
    <property type="molecule type" value="Transcribed_RNA"/>
</dbReference>
<protein>
    <submittedName>
        <fullName evidence="1">Uncharacterized protein</fullName>
    </submittedName>
</protein>
<gene>
    <name evidence="1" type="primary">ORF76277</name>
</gene>
<reference evidence="1" key="1">
    <citation type="submission" date="2014-12" db="EMBL/GenBank/DDBJ databases">
        <title>Insight into the proteome of Arion vulgaris.</title>
        <authorList>
            <person name="Aradska J."/>
            <person name="Bulat T."/>
            <person name="Smidak R."/>
            <person name="Sarate P."/>
            <person name="Gangsoo J."/>
            <person name="Sialana F."/>
            <person name="Bilban M."/>
            <person name="Lubec G."/>
        </authorList>
    </citation>
    <scope>NUCLEOTIDE SEQUENCE</scope>
    <source>
        <tissue evidence="1">Skin</tissue>
    </source>
</reference>
<name>A0A0B6ZQY8_9EUPU</name>
<dbReference type="AlphaFoldDB" id="A0A0B6ZQY8"/>
<sequence length="60" mass="7126">MISSQSMSNISPYFLILHLFEKQKELAQLRIVVLWRLRDSELRETKEHTTSICLTLIMYA</sequence>
<organism evidence="1">
    <name type="scientific">Arion vulgaris</name>
    <dbReference type="NCBI Taxonomy" id="1028688"/>
    <lineage>
        <taxon>Eukaryota</taxon>
        <taxon>Metazoa</taxon>
        <taxon>Spiralia</taxon>
        <taxon>Lophotrochozoa</taxon>
        <taxon>Mollusca</taxon>
        <taxon>Gastropoda</taxon>
        <taxon>Heterobranchia</taxon>
        <taxon>Euthyneura</taxon>
        <taxon>Panpulmonata</taxon>
        <taxon>Eupulmonata</taxon>
        <taxon>Stylommatophora</taxon>
        <taxon>Helicina</taxon>
        <taxon>Arionoidea</taxon>
        <taxon>Arionidae</taxon>
        <taxon>Arion</taxon>
    </lineage>
</organism>
<proteinExistence type="predicted"/>
<evidence type="ECO:0000313" key="1">
    <source>
        <dbReference type="EMBL" id="CEK70943.1"/>
    </source>
</evidence>